<feature type="non-terminal residue" evidence="1">
    <location>
        <position position="1"/>
    </location>
</feature>
<evidence type="ECO:0000313" key="1">
    <source>
        <dbReference type="EMBL" id="KKL17718.1"/>
    </source>
</evidence>
<gene>
    <name evidence="1" type="ORF">LCGC14_2482750</name>
</gene>
<accession>A0A0F9E0W7</accession>
<protein>
    <submittedName>
        <fullName evidence="1">Uncharacterized protein</fullName>
    </submittedName>
</protein>
<proteinExistence type="predicted"/>
<dbReference type="EMBL" id="LAZR01039149">
    <property type="protein sequence ID" value="KKL17718.1"/>
    <property type="molecule type" value="Genomic_DNA"/>
</dbReference>
<organism evidence="1">
    <name type="scientific">marine sediment metagenome</name>
    <dbReference type="NCBI Taxonomy" id="412755"/>
    <lineage>
        <taxon>unclassified sequences</taxon>
        <taxon>metagenomes</taxon>
        <taxon>ecological metagenomes</taxon>
    </lineage>
</organism>
<reference evidence="1" key="1">
    <citation type="journal article" date="2015" name="Nature">
        <title>Complex archaea that bridge the gap between prokaryotes and eukaryotes.</title>
        <authorList>
            <person name="Spang A."/>
            <person name="Saw J.H."/>
            <person name="Jorgensen S.L."/>
            <person name="Zaremba-Niedzwiedzka K."/>
            <person name="Martijn J."/>
            <person name="Lind A.E."/>
            <person name="van Eijk R."/>
            <person name="Schleper C."/>
            <person name="Guy L."/>
            <person name="Ettema T.J."/>
        </authorList>
    </citation>
    <scope>NUCLEOTIDE SEQUENCE</scope>
</reference>
<name>A0A0F9E0W7_9ZZZZ</name>
<comment type="caution">
    <text evidence="1">The sequence shown here is derived from an EMBL/GenBank/DDBJ whole genome shotgun (WGS) entry which is preliminary data.</text>
</comment>
<dbReference type="AlphaFoldDB" id="A0A0F9E0W7"/>
<sequence>TMTLAGLRPSGSTGELDLFLAKKDLVSGTMALFMETPIPVSGSVSLYIANSGVQVSFTGFMKGGASLVEDEISLFVRGTSDADPIFFKDASMELYLKTIGDPTDSPATLDTSVFLRVSSGFLDTNANWGLFLKSSTLFSTDLDMSITGTLGGTLVSGDMVLYIQSFVDKADWLLFLKTTQGTQSNVALFTSGIPADPIVIPASSTFFVSGAATPTAEVDLFLFNEPPSLSGSITMFLATTPLVDEESIKLYTHGF</sequence>